<protein>
    <submittedName>
        <fullName evidence="2">Uncharacterized protein</fullName>
    </submittedName>
</protein>
<sequence>MQFSEEKENFSGVIIDLTKKIDNFWFTSVLLYNFFTFIVMALYFSGVLYLLTGRKGRMASLRIMEVENDDGEEKSILLVRSK</sequence>
<evidence type="ECO:0000256" key="1">
    <source>
        <dbReference type="SAM" id="Phobius"/>
    </source>
</evidence>
<dbReference type="EMBL" id="JAYMYR010000006">
    <property type="protein sequence ID" value="KAK7357238.1"/>
    <property type="molecule type" value="Genomic_DNA"/>
</dbReference>
<evidence type="ECO:0000313" key="3">
    <source>
        <dbReference type="Proteomes" id="UP001374584"/>
    </source>
</evidence>
<accession>A0AAN9MRU7</accession>
<comment type="caution">
    <text evidence="2">The sequence shown here is derived from an EMBL/GenBank/DDBJ whole genome shotgun (WGS) entry which is preliminary data.</text>
</comment>
<keyword evidence="1" id="KW-1133">Transmembrane helix</keyword>
<keyword evidence="3" id="KW-1185">Reference proteome</keyword>
<evidence type="ECO:0000313" key="2">
    <source>
        <dbReference type="EMBL" id="KAK7357238.1"/>
    </source>
</evidence>
<reference evidence="2 3" key="1">
    <citation type="submission" date="2024-01" db="EMBL/GenBank/DDBJ databases">
        <title>The genomes of 5 underutilized Papilionoideae crops provide insights into root nodulation and disease resistanc.</title>
        <authorList>
            <person name="Jiang F."/>
        </authorList>
    </citation>
    <scope>NUCLEOTIDE SEQUENCE [LARGE SCALE GENOMIC DNA]</scope>
    <source>
        <strain evidence="2">JINMINGXINNONG_FW02</strain>
        <tissue evidence="2">Leaves</tissue>
    </source>
</reference>
<dbReference type="Proteomes" id="UP001374584">
    <property type="component" value="Unassembled WGS sequence"/>
</dbReference>
<keyword evidence="1" id="KW-0812">Transmembrane</keyword>
<feature type="transmembrane region" description="Helical" evidence="1">
    <location>
        <begin position="30"/>
        <end position="52"/>
    </location>
</feature>
<gene>
    <name evidence="2" type="ORF">VNO80_16522</name>
</gene>
<dbReference type="AlphaFoldDB" id="A0AAN9MRU7"/>
<name>A0AAN9MRU7_PHACN</name>
<organism evidence="2 3">
    <name type="scientific">Phaseolus coccineus</name>
    <name type="common">Scarlet runner bean</name>
    <name type="synonym">Phaseolus multiflorus</name>
    <dbReference type="NCBI Taxonomy" id="3886"/>
    <lineage>
        <taxon>Eukaryota</taxon>
        <taxon>Viridiplantae</taxon>
        <taxon>Streptophyta</taxon>
        <taxon>Embryophyta</taxon>
        <taxon>Tracheophyta</taxon>
        <taxon>Spermatophyta</taxon>
        <taxon>Magnoliopsida</taxon>
        <taxon>eudicotyledons</taxon>
        <taxon>Gunneridae</taxon>
        <taxon>Pentapetalae</taxon>
        <taxon>rosids</taxon>
        <taxon>fabids</taxon>
        <taxon>Fabales</taxon>
        <taxon>Fabaceae</taxon>
        <taxon>Papilionoideae</taxon>
        <taxon>50 kb inversion clade</taxon>
        <taxon>NPAAA clade</taxon>
        <taxon>indigoferoid/millettioid clade</taxon>
        <taxon>Phaseoleae</taxon>
        <taxon>Phaseolus</taxon>
    </lineage>
</organism>
<keyword evidence="1" id="KW-0472">Membrane</keyword>
<proteinExistence type="predicted"/>